<dbReference type="SUPFAM" id="SSF52279">
    <property type="entry name" value="Beta-D-glucan exohydrolase, C-terminal domain"/>
    <property type="match status" value="1"/>
</dbReference>
<sequence>MGTNINSTSDSGFADALAAAREPDVVIYCGGIDTSIESEANDRVAITWPGNQLDLVSQLSKLEKPLVIAQFGGGQIDDTALVENENVDTLFWAELPSQSGGSALHDLVVGKESFTGRLPTTQYLASYAQDIVIFNINL</sequence>
<feature type="domain" description="Glycoside hydrolase family 3 C-terminal" evidence="5">
    <location>
        <begin position="10"/>
        <end position="124"/>
    </location>
</feature>
<keyword evidence="2" id="KW-0378">Hydrolase</keyword>
<keyword evidence="4" id="KW-0326">Glycosidase</keyword>
<dbReference type="GO" id="GO:0046556">
    <property type="term" value="F:alpha-L-arabinofuranosidase activity"/>
    <property type="evidence" value="ECO:0007669"/>
    <property type="project" value="TreeGrafter"/>
</dbReference>
<dbReference type="PANTHER" id="PTHR42721:SF3">
    <property type="entry name" value="BETA-D-XYLOSIDASE 5-RELATED"/>
    <property type="match status" value="1"/>
</dbReference>
<comment type="caution">
    <text evidence="6">The sequence shown here is derived from an EMBL/GenBank/DDBJ whole genome shotgun (WGS) entry which is preliminary data.</text>
</comment>
<reference evidence="6 7" key="1">
    <citation type="submission" date="2021-07" db="EMBL/GenBank/DDBJ databases">
        <title>Genome data of Colletotrichum spaethianum.</title>
        <authorList>
            <person name="Utami Y.D."/>
            <person name="Hiruma K."/>
        </authorList>
    </citation>
    <scope>NUCLEOTIDE SEQUENCE [LARGE SCALE GENOMIC DNA]</scope>
    <source>
        <strain evidence="6 7">MAFF 242679</strain>
    </source>
</reference>
<keyword evidence="7" id="KW-1185">Reference proteome</keyword>
<dbReference type="Gene3D" id="3.40.50.1700">
    <property type="entry name" value="Glycoside hydrolase family 3 C-terminal domain"/>
    <property type="match status" value="1"/>
</dbReference>
<accession>A0AA37GSS6</accession>
<evidence type="ECO:0000256" key="2">
    <source>
        <dbReference type="ARBA" id="ARBA00022801"/>
    </source>
</evidence>
<dbReference type="Pfam" id="PF01915">
    <property type="entry name" value="Glyco_hydro_3_C"/>
    <property type="match status" value="1"/>
</dbReference>
<evidence type="ECO:0000256" key="3">
    <source>
        <dbReference type="ARBA" id="ARBA00023277"/>
    </source>
</evidence>
<dbReference type="GO" id="GO:0045493">
    <property type="term" value="P:xylan catabolic process"/>
    <property type="evidence" value="ECO:0007669"/>
    <property type="project" value="InterPro"/>
</dbReference>
<name>A0AA37GSS6_9PEZI</name>
<dbReference type="AlphaFoldDB" id="A0AA37GSS6"/>
<protein>
    <submittedName>
        <fullName evidence="6">Exo-1,4-beta-xylosidase bxlB</fullName>
    </submittedName>
</protein>
<keyword evidence="3" id="KW-0119">Carbohydrate metabolism</keyword>
<evidence type="ECO:0000256" key="1">
    <source>
        <dbReference type="ARBA" id="ARBA00005336"/>
    </source>
</evidence>
<dbReference type="InterPro" id="IPR036881">
    <property type="entry name" value="Glyco_hydro_3_C_sf"/>
</dbReference>
<dbReference type="InterPro" id="IPR044993">
    <property type="entry name" value="BXL"/>
</dbReference>
<dbReference type="PANTHER" id="PTHR42721">
    <property type="entry name" value="SUGAR HYDROLASE-RELATED"/>
    <property type="match status" value="1"/>
</dbReference>
<evidence type="ECO:0000259" key="5">
    <source>
        <dbReference type="Pfam" id="PF01915"/>
    </source>
</evidence>
<dbReference type="InterPro" id="IPR002772">
    <property type="entry name" value="Glyco_hydro_3_C"/>
</dbReference>
<comment type="similarity">
    <text evidence="1">Belongs to the glycosyl hydrolase 3 family.</text>
</comment>
<dbReference type="Proteomes" id="UP001055172">
    <property type="component" value="Unassembled WGS sequence"/>
</dbReference>
<evidence type="ECO:0000256" key="4">
    <source>
        <dbReference type="ARBA" id="ARBA00023295"/>
    </source>
</evidence>
<organism evidence="6 7">
    <name type="scientific">Colletotrichum liriopes</name>
    <dbReference type="NCBI Taxonomy" id="708192"/>
    <lineage>
        <taxon>Eukaryota</taxon>
        <taxon>Fungi</taxon>
        <taxon>Dikarya</taxon>
        <taxon>Ascomycota</taxon>
        <taxon>Pezizomycotina</taxon>
        <taxon>Sordariomycetes</taxon>
        <taxon>Hypocreomycetidae</taxon>
        <taxon>Glomerellales</taxon>
        <taxon>Glomerellaceae</taxon>
        <taxon>Colletotrichum</taxon>
        <taxon>Colletotrichum spaethianum species complex</taxon>
    </lineage>
</organism>
<gene>
    <name evidence="6" type="ORF">ColLi_09348</name>
</gene>
<proteinExistence type="inferred from homology"/>
<evidence type="ECO:0000313" key="7">
    <source>
        <dbReference type="Proteomes" id="UP001055172"/>
    </source>
</evidence>
<dbReference type="EMBL" id="BPPX01000022">
    <property type="protein sequence ID" value="GJC86510.1"/>
    <property type="molecule type" value="Genomic_DNA"/>
</dbReference>
<dbReference type="GO" id="GO:0031222">
    <property type="term" value="P:arabinan catabolic process"/>
    <property type="evidence" value="ECO:0007669"/>
    <property type="project" value="TreeGrafter"/>
</dbReference>
<dbReference type="GO" id="GO:0009044">
    <property type="term" value="F:xylan 1,4-beta-xylosidase activity"/>
    <property type="evidence" value="ECO:0007669"/>
    <property type="project" value="InterPro"/>
</dbReference>
<evidence type="ECO:0000313" key="6">
    <source>
        <dbReference type="EMBL" id="GJC86510.1"/>
    </source>
</evidence>